<evidence type="ECO:0000313" key="3">
    <source>
        <dbReference type="Proteomes" id="UP000708298"/>
    </source>
</evidence>
<keyword evidence="1" id="KW-1133">Transmembrane helix</keyword>
<feature type="transmembrane region" description="Helical" evidence="1">
    <location>
        <begin position="6"/>
        <end position="28"/>
    </location>
</feature>
<gene>
    <name evidence="2" type="ORF">ASILVAE211_06300</name>
</gene>
<reference evidence="2" key="1">
    <citation type="journal article" date="2021" name="Microorganisms">
        <title>Acidisoma silvae sp. nov. and Acidisomacellulosilytica sp. nov., Two Acidophilic Bacteria Isolated from Decaying Wood, Hydrolyzing Cellulose and Producing Poly-3-hydroxybutyrate.</title>
        <authorList>
            <person name="Mieszkin S."/>
            <person name="Pouder E."/>
            <person name="Uroz S."/>
            <person name="Simon-Colin C."/>
            <person name="Alain K."/>
        </authorList>
    </citation>
    <scope>NUCLEOTIDE SEQUENCE</scope>
    <source>
        <strain evidence="2">HW T2.11</strain>
    </source>
</reference>
<keyword evidence="1" id="KW-0472">Membrane</keyword>
<sequence>MTDGAVTLASAGIAALSPILVVKLSAFLKLNLDQTHRGALTSALETALGLGLQLAKEAGDTHLANVNVKSAALAAMVGYVKQVVPDAISHFGLTDDAIAQKAAARLATTLHTTTAASAAVNALAGLLPAAAGQPQASPPPASP</sequence>
<dbReference type="RefSeq" id="WP_227320451.1">
    <property type="nucleotide sequence ID" value="NZ_JAESVB010000002.1"/>
</dbReference>
<proteinExistence type="predicted"/>
<dbReference type="Proteomes" id="UP000708298">
    <property type="component" value="Unassembled WGS sequence"/>
</dbReference>
<protein>
    <submittedName>
        <fullName evidence="2">Uncharacterized protein</fullName>
    </submittedName>
</protein>
<organism evidence="2 3">
    <name type="scientific">Acidisoma silvae</name>
    <dbReference type="NCBI Taxonomy" id="2802396"/>
    <lineage>
        <taxon>Bacteria</taxon>
        <taxon>Pseudomonadati</taxon>
        <taxon>Pseudomonadota</taxon>
        <taxon>Alphaproteobacteria</taxon>
        <taxon>Acetobacterales</taxon>
        <taxon>Acidocellaceae</taxon>
        <taxon>Acidisoma</taxon>
    </lineage>
</organism>
<dbReference type="AlphaFoldDB" id="A0A964DY12"/>
<evidence type="ECO:0000256" key="1">
    <source>
        <dbReference type="SAM" id="Phobius"/>
    </source>
</evidence>
<comment type="caution">
    <text evidence="2">The sequence shown here is derived from an EMBL/GenBank/DDBJ whole genome shotgun (WGS) entry which is preliminary data.</text>
</comment>
<evidence type="ECO:0000313" key="2">
    <source>
        <dbReference type="EMBL" id="MCB8874786.1"/>
    </source>
</evidence>
<name>A0A964DY12_9PROT</name>
<reference evidence="2" key="2">
    <citation type="submission" date="2021-01" db="EMBL/GenBank/DDBJ databases">
        <authorList>
            <person name="Mieszkin S."/>
            <person name="Pouder E."/>
            <person name="Alain K."/>
        </authorList>
    </citation>
    <scope>NUCLEOTIDE SEQUENCE</scope>
    <source>
        <strain evidence="2">HW T2.11</strain>
    </source>
</reference>
<keyword evidence="1" id="KW-0812">Transmembrane</keyword>
<accession>A0A964DY12</accession>
<dbReference type="EMBL" id="JAESVB010000002">
    <property type="protein sequence ID" value="MCB8874786.1"/>
    <property type="molecule type" value="Genomic_DNA"/>
</dbReference>
<keyword evidence="3" id="KW-1185">Reference proteome</keyword>